<feature type="region of interest" description="Disordered" evidence="1">
    <location>
        <begin position="1"/>
        <end position="20"/>
    </location>
</feature>
<reference evidence="4" key="1">
    <citation type="submission" date="2016-06" db="UniProtKB">
        <authorList>
            <consortium name="WormBaseParasite"/>
        </authorList>
    </citation>
    <scope>IDENTIFICATION</scope>
</reference>
<dbReference type="EMBL" id="UYRT01022726">
    <property type="protein sequence ID" value="VDK60792.1"/>
    <property type="molecule type" value="Genomic_DNA"/>
</dbReference>
<dbReference type="WBParaSite" id="GPUH_0000810601-mRNA-1">
    <property type="protein sequence ID" value="GPUH_0000810601-mRNA-1"/>
    <property type="gene ID" value="GPUH_0000810601"/>
</dbReference>
<evidence type="ECO:0000313" key="4">
    <source>
        <dbReference type="WBParaSite" id="GPUH_0000810601-mRNA-1"/>
    </source>
</evidence>
<accession>A0A183DHA6</accession>
<organism evidence="4">
    <name type="scientific">Gongylonema pulchrum</name>
    <dbReference type="NCBI Taxonomy" id="637853"/>
    <lineage>
        <taxon>Eukaryota</taxon>
        <taxon>Metazoa</taxon>
        <taxon>Ecdysozoa</taxon>
        <taxon>Nematoda</taxon>
        <taxon>Chromadorea</taxon>
        <taxon>Rhabditida</taxon>
        <taxon>Spirurina</taxon>
        <taxon>Spiruromorpha</taxon>
        <taxon>Spiruroidea</taxon>
        <taxon>Gongylonematidae</taxon>
        <taxon>Gongylonema</taxon>
    </lineage>
</organism>
<evidence type="ECO:0000313" key="3">
    <source>
        <dbReference type="Proteomes" id="UP000271098"/>
    </source>
</evidence>
<gene>
    <name evidence="2" type="ORF">GPUH_LOCUS8098</name>
</gene>
<name>A0A183DHA6_9BILA</name>
<protein>
    <submittedName>
        <fullName evidence="4">Thiolase_N domain-containing protein</fullName>
    </submittedName>
</protein>
<proteinExistence type="predicted"/>
<sequence length="57" mass="6004">MSRKEPTRNTDAAAGVATNRKGPPIISAPVIVGEHRLFGGKMTDERICLANAVTGQV</sequence>
<dbReference type="AlphaFoldDB" id="A0A183DHA6"/>
<keyword evidence="3" id="KW-1185">Reference proteome</keyword>
<reference evidence="2 3" key="2">
    <citation type="submission" date="2018-11" db="EMBL/GenBank/DDBJ databases">
        <authorList>
            <consortium name="Pathogen Informatics"/>
        </authorList>
    </citation>
    <scope>NUCLEOTIDE SEQUENCE [LARGE SCALE GENOMIC DNA]</scope>
</reference>
<evidence type="ECO:0000313" key="2">
    <source>
        <dbReference type="EMBL" id="VDK60792.1"/>
    </source>
</evidence>
<dbReference type="Proteomes" id="UP000271098">
    <property type="component" value="Unassembled WGS sequence"/>
</dbReference>
<evidence type="ECO:0000256" key="1">
    <source>
        <dbReference type="SAM" id="MobiDB-lite"/>
    </source>
</evidence>